<dbReference type="Proteomes" id="UP000198765">
    <property type="component" value="Chromosome I"/>
</dbReference>
<keyword evidence="2" id="KW-1185">Reference proteome</keyword>
<gene>
    <name evidence="1" type="ORF">GA0070621_1954</name>
</gene>
<dbReference type="OrthoDB" id="5186515at2"/>
<sequence length="136" mass="14704">MPEAATVALDTRVRRFLAGLTPDADSVDAHAVGARFADPFLLADETGARPVSRAAFLAALPRRERLFADAGLGPAALAEITCHRLDDRYVLVRTDWDAPRVDGGAPVRLASSYLLHDDGERFRVVLYLNHQGLPGA</sequence>
<protein>
    <recommendedName>
        <fullName evidence="3">SnoaL-like domain-containing protein</fullName>
    </recommendedName>
</protein>
<dbReference type="EMBL" id="LT594324">
    <property type="protein sequence ID" value="SBT44055.1"/>
    <property type="molecule type" value="Genomic_DNA"/>
</dbReference>
<reference evidence="1 2" key="1">
    <citation type="submission" date="2016-06" db="EMBL/GenBank/DDBJ databases">
        <authorList>
            <person name="Kjaerup R.B."/>
            <person name="Dalgaard T.S."/>
            <person name="Juul-Madsen H.R."/>
        </authorList>
    </citation>
    <scope>NUCLEOTIDE SEQUENCE [LARGE SCALE GENOMIC DNA]</scope>
    <source>
        <strain evidence="1 2">DSM 45248</strain>
    </source>
</reference>
<name>A0A1A8ZJP5_9ACTN</name>
<evidence type="ECO:0008006" key="3">
    <source>
        <dbReference type="Google" id="ProtNLM"/>
    </source>
</evidence>
<evidence type="ECO:0000313" key="2">
    <source>
        <dbReference type="Proteomes" id="UP000198765"/>
    </source>
</evidence>
<organism evidence="1 2">
    <name type="scientific">Micromonospora narathiwatensis</name>
    <dbReference type="NCBI Taxonomy" id="299146"/>
    <lineage>
        <taxon>Bacteria</taxon>
        <taxon>Bacillati</taxon>
        <taxon>Actinomycetota</taxon>
        <taxon>Actinomycetes</taxon>
        <taxon>Micromonosporales</taxon>
        <taxon>Micromonosporaceae</taxon>
        <taxon>Micromonospora</taxon>
    </lineage>
</organism>
<accession>A0A1A8ZJP5</accession>
<dbReference type="AlphaFoldDB" id="A0A1A8ZJP5"/>
<evidence type="ECO:0000313" key="1">
    <source>
        <dbReference type="EMBL" id="SBT44055.1"/>
    </source>
</evidence>
<dbReference type="RefSeq" id="WP_091193607.1">
    <property type="nucleotide sequence ID" value="NZ_LT594324.1"/>
</dbReference>
<dbReference type="PATRIC" id="fig|299146.4.peg.2016"/>
<proteinExistence type="predicted"/>